<gene>
    <name evidence="1" type="ORF">SAMN04490178_12078</name>
</gene>
<reference evidence="1 2" key="1">
    <citation type="submission" date="2016-10" db="EMBL/GenBank/DDBJ databases">
        <authorList>
            <person name="de Groot N.N."/>
        </authorList>
    </citation>
    <scope>NUCLEOTIDE SEQUENCE [LARGE SCALE GENOMIC DNA]</scope>
    <source>
        <strain evidence="1 2">DSM 13305</strain>
    </source>
</reference>
<organism evidence="1 2">
    <name type="scientific">Propionispora vibrioides</name>
    <dbReference type="NCBI Taxonomy" id="112903"/>
    <lineage>
        <taxon>Bacteria</taxon>
        <taxon>Bacillati</taxon>
        <taxon>Bacillota</taxon>
        <taxon>Negativicutes</taxon>
        <taxon>Selenomonadales</taxon>
        <taxon>Sporomusaceae</taxon>
        <taxon>Propionispora</taxon>
    </lineage>
</organism>
<dbReference type="AlphaFoldDB" id="A0A1H8X663"/>
<dbReference type="Proteomes" id="UP000198847">
    <property type="component" value="Unassembled WGS sequence"/>
</dbReference>
<keyword evidence="2" id="KW-1185">Reference proteome</keyword>
<accession>A0A1H8X663</accession>
<sequence length="175" mass="20126">MTYFTGLALGISAGRRLHHLLKDKGFELLHALPGRRRYHHSALLHNPALIQTWQRALPYIPGLKKIGFTAETGNILIEYTCDSSIIDQLTAYLDQVQKQPSPQSAYGQVGHTIRRKVRRLNHSLLEHSKKTLDIRTVLAMFFLIWGSQKLWATATYRPSGYQLLWWAYSLMKGRN</sequence>
<name>A0A1H8X663_9FIRM</name>
<dbReference type="OrthoDB" id="9787563at2"/>
<protein>
    <submittedName>
        <fullName evidence="1">Uncharacterized protein</fullName>
    </submittedName>
</protein>
<dbReference type="RefSeq" id="WP_091749286.1">
    <property type="nucleotide sequence ID" value="NZ_FODY01000020.1"/>
</dbReference>
<dbReference type="EMBL" id="FODY01000020">
    <property type="protein sequence ID" value="SEP35389.1"/>
    <property type="molecule type" value="Genomic_DNA"/>
</dbReference>
<evidence type="ECO:0000313" key="1">
    <source>
        <dbReference type="EMBL" id="SEP35389.1"/>
    </source>
</evidence>
<evidence type="ECO:0000313" key="2">
    <source>
        <dbReference type="Proteomes" id="UP000198847"/>
    </source>
</evidence>
<dbReference type="STRING" id="112903.SAMN04490178_12078"/>
<proteinExistence type="predicted"/>
<dbReference type="Pfam" id="PF19991">
    <property type="entry name" value="HMA_2"/>
    <property type="match status" value="1"/>
</dbReference>